<evidence type="ECO:0000313" key="1">
    <source>
        <dbReference type="EMBL" id="KAF2630117.1"/>
    </source>
</evidence>
<organism evidence="1 2">
    <name type="scientific">Macroventuria anomochaeta</name>
    <dbReference type="NCBI Taxonomy" id="301207"/>
    <lineage>
        <taxon>Eukaryota</taxon>
        <taxon>Fungi</taxon>
        <taxon>Dikarya</taxon>
        <taxon>Ascomycota</taxon>
        <taxon>Pezizomycotina</taxon>
        <taxon>Dothideomycetes</taxon>
        <taxon>Pleosporomycetidae</taxon>
        <taxon>Pleosporales</taxon>
        <taxon>Pleosporineae</taxon>
        <taxon>Didymellaceae</taxon>
        <taxon>Macroventuria</taxon>
    </lineage>
</organism>
<dbReference type="EMBL" id="MU006708">
    <property type="protein sequence ID" value="KAF2630117.1"/>
    <property type="molecule type" value="Genomic_DNA"/>
</dbReference>
<comment type="caution">
    <text evidence="1">The sequence shown here is derived from an EMBL/GenBank/DDBJ whole genome shotgun (WGS) entry which is preliminary data.</text>
</comment>
<keyword evidence="2" id="KW-1185">Reference proteome</keyword>
<gene>
    <name evidence="1" type="ORF">BU25DRAFT_265852</name>
</gene>
<name>A0ACB6S9B1_9PLEO</name>
<proteinExistence type="predicted"/>
<dbReference type="Proteomes" id="UP000799754">
    <property type="component" value="Unassembled WGS sequence"/>
</dbReference>
<reference evidence="1" key="1">
    <citation type="journal article" date="2020" name="Stud. Mycol.">
        <title>101 Dothideomycetes genomes: a test case for predicting lifestyles and emergence of pathogens.</title>
        <authorList>
            <person name="Haridas S."/>
            <person name="Albert R."/>
            <person name="Binder M."/>
            <person name="Bloem J."/>
            <person name="Labutti K."/>
            <person name="Salamov A."/>
            <person name="Andreopoulos B."/>
            <person name="Baker S."/>
            <person name="Barry K."/>
            <person name="Bills G."/>
            <person name="Bluhm B."/>
            <person name="Cannon C."/>
            <person name="Castanera R."/>
            <person name="Culley D."/>
            <person name="Daum C."/>
            <person name="Ezra D."/>
            <person name="Gonzalez J."/>
            <person name="Henrissat B."/>
            <person name="Kuo A."/>
            <person name="Liang C."/>
            <person name="Lipzen A."/>
            <person name="Lutzoni F."/>
            <person name="Magnuson J."/>
            <person name="Mondo S."/>
            <person name="Nolan M."/>
            <person name="Ohm R."/>
            <person name="Pangilinan J."/>
            <person name="Park H.-J."/>
            <person name="Ramirez L."/>
            <person name="Alfaro M."/>
            <person name="Sun H."/>
            <person name="Tritt A."/>
            <person name="Yoshinaga Y."/>
            <person name="Zwiers L.-H."/>
            <person name="Turgeon B."/>
            <person name="Goodwin S."/>
            <person name="Spatafora J."/>
            <person name="Crous P."/>
            <person name="Grigoriev I."/>
        </authorList>
    </citation>
    <scope>NUCLEOTIDE SEQUENCE</scope>
    <source>
        <strain evidence="1">CBS 525.71</strain>
    </source>
</reference>
<evidence type="ECO:0000313" key="2">
    <source>
        <dbReference type="Proteomes" id="UP000799754"/>
    </source>
</evidence>
<protein>
    <submittedName>
        <fullName evidence="1">Uncharacterized protein</fullName>
    </submittedName>
</protein>
<accession>A0ACB6S9B1</accession>
<sequence>MRAGLNFIVPIACLLSTMPAALAWSHGSRESGTSKDSDFFQTIAGSALQLLGLVTFIWPTLPHPRLVGQTWWFIWILAIFSAICAVLSISLYLVVPSTWSFAIGFAGGNCTGCCTASGHECSVRWLTRLCLVIYQRLLIASSFYHTSYV</sequence>